<feature type="compositionally biased region" description="Basic and acidic residues" evidence="4">
    <location>
        <begin position="337"/>
        <end position="359"/>
    </location>
</feature>
<keyword evidence="1 3" id="KW-0547">Nucleotide-binding</keyword>
<sequence length="832" mass="96609">MRCGNCEFEPIDHNFKFVHHNKSVCLSFIRRTSNIDGLLLKDIKTTITCKYCQCVFESHSFAQIPFELFLHNLVYSTKIFPCLSCQGNGRHAKNSFGDFSFGFHIWSILCLFRVENIDVFEINSQNLTFKNNDTAKIITKFDEMVKSLEKSKKRSIDFILSHYKTSAEKVKDPKQLSEHQGFANDLNLISQNCNEKFVEIDSLIKEFAKDPKNKDWAEINNRILQFTSYLYVNFNFIFMKLKEKKLSKFLNIDRDYEFSKFRIISKILMDKTAPFDEYIGFISSITNKKQEKLNIDCPIKASESEDDLLAQTSEKVLSAQSICDPLEICSDSQPLRTSRDQDKNEKNEEMEQEITKPHTMDQAANLEIPAIQVPKSEDLGKKIKIDDILPFPKDLHVVTCNDNVFTFVDSLPASIISIFIRMPEIDQTPASDTGIKTKTGETTTTLDTQDNVSPDNLSVSCLNLINTSEQFSIDVYDENMALLSPKYSGCKSSDTRCLYSISSIELAQQQQIVKTLHFHENEYKYSCSIYRHKSFEKLRKLAYGFSSNNDYADILSESELWNAQGGKSDSTFYKTKDDFCVVKQISQIEARCFEEFMDNYLDFMIESLENKMKTSLCIILGLYKITISMGSSIKSQNYYIIMENIFFQFKMDHMYDIKGCIRKNIKAFEGNIFEDSQILQNLCKDPIFIHHKPLADLHITLRRDTRFLEENSVVDFSLIVGVNKQTMELKMGIVDYLRKYTWDKRLESVVKSKILIATSAGRLPTIVSPTEYRMRFIDAIKLYFFPVSRKWDYLEIMKIRSKSDIYFINSYETEKYHASQYNEPIMIKHTIM</sequence>
<dbReference type="Gene3D" id="3.30.810.10">
    <property type="entry name" value="2-Layer Sandwich"/>
    <property type="match status" value="1"/>
</dbReference>
<reference evidence="6 7" key="1">
    <citation type="journal article" date="2014" name="Genome Biol. Evol.">
        <title>The genome of the myxosporean Thelohanellus kitauei shows adaptations to nutrient acquisition within its fish host.</title>
        <authorList>
            <person name="Yang Y."/>
            <person name="Xiong J."/>
            <person name="Zhou Z."/>
            <person name="Huo F."/>
            <person name="Miao W."/>
            <person name="Ran C."/>
            <person name="Liu Y."/>
            <person name="Zhang J."/>
            <person name="Feng J."/>
            <person name="Wang M."/>
            <person name="Wang M."/>
            <person name="Wang L."/>
            <person name="Yao B."/>
        </authorList>
    </citation>
    <scope>NUCLEOTIDE SEQUENCE [LARGE SCALE GENOMIC DNA]</scope>
    <source>
        <strain evidence="6">Wuqing</strain>
    </source>
</reference>
<organism evidence="6 7">
    <name type="scientific">Thelohanellus kitauei</name>
    <name type="common">Myxosporean</name>
    <dbReference type="NCBI Taxonomy" id="669202"/>
    <lineage>
        <taxon>Eukaryota</taxon>
        <taxon>Metazoa</taxon>
        <taxon>Cnidaria</taxon>
        <taxon>Myxozoa</taxon>
        <taxon>Myxosporea</taxon>
        <taxon>Bivalvulida</taxon>
        <taxon>Platysporina</taxon>
        <taxon>Myxobolidae</taxon>
        <taxon>Thelohanellus</taxon>
    </lineage>
</organism>
<evidence type="ECO:0000313" key="7">
    <source>
        <dbReference type="Proteomes" id="UP000031668"/>
    </source>
</evidence>
<keyword evidence="3" id="KW-0808">Transferase</keyword>
<dbReference type="OrthoDB" id="6021339at2759"/>
<proteinExistence type="predicted"/>
<feature type="region of interest" description="Disordered" evidence="4">
    <location>
        <begin position="330"/>
        <end position="363"/>
    </location>
</feature>
<dbReference type="CDD" id="cd17300">
    <property type="entry name" value="PIPKc_PIKfyve"/>
    <property type="match status" value="1"/>
</dbReference>
<evidence type="ECO:0000256" key="4">
    <source>
        <dbReference type="SAM" id="MobiDB-lite"/>
    </source>
</evidence>
<dbReference type="SUPFAM" id="SSF56104">
    <property type="entry name" value="SAICAR synthase-like"/>
    <property type="match status" value="1"/>
</dbReference>
<dbReference type="Proteomes" id="UP000031668">
    <property type="component" value="Unassembled WGS sequence"/>
</dbReference>
<dbReference type="Pfam" id="PF01504">
    <property type="entry name" value="PIP5K"/>
    <property type="match status" value="2"/>
</dbReference>
<dbReference type="GO" id="GO:0005524">
    <property type="term" value="F:ATP binding"/>
    <property type="evidence" value="ECO:0007669"/>
    <property type="project" value="UniProtKB-UniRule"/>
</dbReference>
<name>A0A0C2MPC7_THEKT</name>
<dbReference type="EMBL" id="JWZT01003604">
    <property type="protein sequence ID" value="KII66195.1"/>
    <property type="molecule type" value="Genomic_DNA"/>
</dbReference>
<dbReference type="GO" id="GO:0000285">
    <property type="term" value="F:1-phosphatidylinositol-3-phosphate 5-kinase activity"/>
    <property type="evidence" value="ECO:0007669"/>
    <property type="project" value="InterPro"/>
</dbReference>
<keyword evidence="2 3" id="KW-0067">ATP-binding</keyword>
<dbReference type="AlphaFoldDB" id="A0A0C2MPC7"/>
<feature type="compositionally biased region" description="Low complexity" evidence="4">
    <location>
        <begin position="432"/>
        <end position="448"/>
    </location>
</feature>
<dbReference type="GO" id="GO:0046488">
    <property type="term" value="P:phosphatidylinositol metabolic process"/>
    <property type="evidence" value="ECO:0007669"/>
    <property type="project" value="UniProtKB-UniRule"/>
</dbReference>
<protein>
    <submittedName>
        <fullName evidence="6">1-phosphatidylinositol 3-phosphate 5-kinase</fullName>
    </submittedName>
</protein>
<dbReference type="Gene3D" id="3.30.800.10">
    <property type="entry name" value="Phosphatidylinositol Phosphate Kinase II Beta"/>
    <property type="match status" value="1"/>
</dbReference>
<feature type="domain" description="PIPK" evidence="5">
    <location>
        <begin position="463"/>
        <end position="784"/>
    </location>
</feature>
<evidence type="ECO:0000256" key="3">
    <source>
        <dbReference type="PROSITE-ProRule" id="PRU00781"/>
    </source>
</evidence>
<comment type="caution">
    <text evidence="6">The sequence shown here is derived from an EMBL/GenBank/DDBJ whole genome shotgun (WGS) entry which is preliminary data.</text>
</comment>
<feature type="region of interest" description="Disordered" evidence="4">
    <location>
        <begin position="430"/>
        <end position="450"/>
    </location>
</feature>
<dbReference type="InterPro" id="IPR002498">
    <property type="entry name" value="PInositol-4-P-4/5-kinase_core"/>
</dbReference>
<dbReference type="PANTHER" id="PTHR45748">
    <property type="entry name" value="1-PHOSPHATIDYLINOSITOL 3-PHOSPHATE 5-KINASE-RELATED"/>
    <property type="match status" value="1"/>
</dbReference>
<dbReference type="SMART" id="SM00330">
    <property type="entry name" value="PIPKc"/>
    <property type="match status" value="1"/>
</dbReference>
<evidence type="ECO:0000256" key="1">
    <source>
        <dbReference type="ARBA" id="ARBA00022741"/>
    </source>
</evidence>
<keyword evidence="7" id="KW-1185">Reference proteome</keyword>
<dbReference type="InterPro" id="IPR027483">
    <property type="entry name" value="PInositol-4-P-4/5-kinase_C_sf"/>
</dbReference>
<gene>
    <name evidence="6" type="ORF">RF11_12019</name>
</gene>
<evidence type="ECO:0000256" key="2">
    <source>
        <dbReference type="ARBA" id="ARBA00022840"/>
    </source>
</evidence>
<evidence type="ECO:0000259" key="5">
    <source>
        <dbReference type="PROSITE" id="PS51455"/>
    </source>
</evidence>
<dbReference type="InterPro" id="IPR044769">
    <property type="entry name" value="PIKfyve_PIPKc"/>
</dbReference>
<evidence type="ECO:0000313" key="6">
    <source>
        <dbReference type="EMBL" id="KII66195.1"/>
    </source>
</evidence>
<dbReference type="PROSITE" id="PS51455">
    <property type="entry name" value="PIPK"/>
    <property type="match status" value="1"/>
</dbReference>
<dbReference type="InterPro" id="IPR027484">
    <property type="entry name" value="PInositol-4-P-5-kinase_N"/>
</dbReference>
<keyword evidence="3 6" id="KW-0418">Kinase</keyword>
<accession>A0A0C2MPC7</accession>